<evidence type="ECO:0000313" key="2">
    <source>
        <dbReference type="EMBL" id="RMC29514.1"/>
    </source>
</evidence>
<proteinExistence type="predicted"/>
<dbReference type="OrthoDB" id="5801306at2"/>
<organism evidence="2 3">
    <name type="scientific">Paracoccus alkanivorans</name>
    <dbReference type="NCBI Taxonomy" id="2116655"/>
    <lineage>
        <taxon>Bacteria</taxon>
        <taxon>Pseudomonadati</taxon>
        <taxon>Pseudomonadota</taxon>
        <taxon>Alphaproteobacteria</taxon>
        <taxon>Rhodobacterales</taxon>
        <taxon>Paracoccaceae</taxon>
        <taxon>Paracoccus</taxon>
    </lineage>
</organism>
<accession>A0A3M0LZA3</accession>
<reference evidence="2 3" key="1">
    <citation type="submission" date="2018-07" db="EMBL/GenBank/DDBJ databases">
        <authorList>
            <person name="Zhang Y."/>
            <person name="Wang L."/>
            <person name="Ma S."/>
        </authorList>
    </citation>
    <scope>NUCLEOTIDE SEQUENCE [LARGE SCALE GENOMIC DNA]</scope>
    <source>
        <strain evidence="2 3">4-2</strain>
    </source>
</reference>
<dbReference type="AlphaFoldDB" id="A0A3M0LZA3"/>
<dbReference type="EMBL" id="QOKZ01000027">
    <property type="protein sequence ID" value="RMC29514.1"/>
    <property type="molecule type" value="Genomic_DNA"/>
</dbReference>
<dbReference type="InterPro" id="IPR049809">
    <property type="entry name" value="YehF/YfeS-like_WGR"/>
</dbReference>
<gene>
    <name evidence="2" type="ORF">C9E81_22510</name>
</gene>
<evidence type="ECO:0000313" key="3">
    <source>
        <dbReference type="Proteomes" id="UP000273516"/>
    </source>
</evidence>
<keyword evidence="3" id="KW-1185">Reference proteome</keyword>
<dbReference type="Proteomes" id="UP000273516">
    <property type="component" value="Unassembled WGS sequence"/>
</dbReference>
<dbReference type="InterPro" id="IPR008893">
    <property type="entry name" value="WGR_domain"/>
</dbReference>
<dbReference type="SMART" id="SM00773">
    <property type="entry name" value="WGR"/>
    <property type="match status" value="1"/>
</dbReference>
<comment type="caution">
    <text evidence="2">The sequence shown here is derived from an EMBL/GenBank/DDBJ whole genome shotgun (WGS) entry which is preliminary data.</text>
</comment>
<name>A0A3M0LZA3_9RHOB</name>
<feature type="domain" description="WGR" evidence="1">
    <location>
        <begin position="1"/>
        <end position="81"/>
    </location>
</feature>
<dbReference type="InterPro" id="IPR036930">
    <property type="entry name" value="WGR_dom_sf"/>
</dbReference>
<protein>
    <submittedName>
        <fullName evidence="2">WGR domain-containing protein</fullName>
    </submittedName>
</protein>
<dbReference type="SUPFAM" id="SSF142921">
    <property type="entry name" value="WGR domain-like"/>
    <property type="match status" value="1"/>
</dbReference>
<dbReference type="CDD" id="cd07996">
    <property type="entry name" value="WGR_MMR_like"/>
    <property type="match status" value="1"/>
</dbReference>
<sequence>MMQPFCYSHLTRHDPARNMARFYRLEITADLLGGAMLIRRWGRVGTTGREMRHWFADPDAALLERNNWRQRKLRRGYLEHP</sequence>
<evidence type="ECO:0000259" key="1">
    <source>
        <dbReference type="PROSITE" id="PS51977"/>
    </source>
</evidence>
<dbReference type="Pfam" id="PF05406">
    <property type="entry name" value="WGR"/>
    <property type="match status" value="1"/>
</dbReference>
<dbReference type="Gene3D" id="2.20.140.10">
    <property type="entry name" value="WGR domain"/>
    <property type="match status" value="1"/>
</dbReference>
<dbReference type="RefSeq" id="WP_122114587.1">
    <property type="nucleotide sequence ID" value="NZ_QOKZ01000027.1"/>
</dbReference>
<dbReference type="PROSITE" id="PS51977">
    <property type="entry name" value="WGR"/>
    <property type="match status" value="1"/>
</dbReference>